<dbReference type="InterPro" id="IPR050346">
    <property type="entry name" value="FMO-like"/>
</dbReference>
<gene>
    <name evidence="4" type="ORF">T440DRAFT_71725</name>
</gene>
<evidence type="ECO:0000256" key="1">
    <source>
        <dbReference type="ARBA" id="ARBA00022630"/>
    </source>
</evidence>
<dbReference type="InterPro" id="IPR036188">
    <property type="entry name" value="FAD/NAD-bd_sf"/>
</dbReference>
<dbReference type="GO" id="GO:0004497">
    <property type="term" value="F:monooxygenase activity"/>
    <property type="evidence" value="ECO:0007669"/>
    <property type="project" value="UniProtKB-KW"/>
</dbReference>
<dbReference type="Pfam" id="PF13738">
    <property type="entry name" value="Pyr_redox_3"/>
    <property type="match status" value="1"/>
</dbReference>
<dbReference type="Proteomes" id="UP000799423">
    <property type="component" value="Unassembled WGS sequence"/>
</dbReference>
<protein>
    <submittedName>
        <fullName evidence="4">Flavin-binding monooxygenase-like protein-like protein</fullName>
    </submittedName>
</protein>
<keyword evidence="3" id="KW-0560">Oxidoreductase</keyword>
<dbReference type="EMBL" id="MU006303">
    <property type="protein sequence ID" value="KAF2851253.1"/>
    <property type="molecule type" value="Genomic_DNA"/>
</dbReference>
<evidence type="ECO:0000256" key="3">
    <source>
        <dbReference type="ARBA" id="ARBA00023002"/>
    </source>
</evidence>
<organism evidence="4 5">
    <name type="scientific">Plenodomus tracheiphilus IPT5</name>
    <dbReference type="NCBI Taxonomy" id="1408161"/>
    <lineage>
        <taxon>Eukaryota</taxon>
        <taxon>Fungi</taxon>
        <taxon>Dikarya</taxon>
        <taxon>Ascomycota</taxon>
        <taxon>Pezizomycotina</taxon>
        <taxon>Dothideomycetes</taxon>
        <taxon>Pleosporomycetidae</taxon>
        <taxon>Pleosporales</taxon>
        <taxon>Pleosporineae</taxon>
        <taxon>Leptosphaeriaceae</taxon>
        <taxon>Plenodomus</taxon>
    </lineage>
</organism>
<evidence type="ECO:0000313" key="5">
    <source>
        <dbReference type="Proteomes" id="UP000799423"/>
    </source>
</evidence>
<proteinExistence type="predicted"/>
<keyword evidence="5" id="KW-1185">Reference proteome</keyword>
<dbReference type="OrthoDB" id="2915840at2759"/>
<keyword evidence="2" id="KW-0274">FAD</keyword>
<keyword evidence="4" id="KW-0503">Monooxygenase</keyword>
<reference evidence="4" key="1">
    <citation type="submission" date="2020-01" db="EMBL/GenBank/DDBJ databases">
        <authorList>
            <consortium name="DOE Joint Genome Institute"/>
            <person name="Haridas S."/>
            <person name="Albert R."/>
            <person name="Binder M."/>
            <person name="Bloem J."/>
            <person name="Labutti K."/>
            <person name="Salamov A."/>
            <person name="Andreopoulos B."/>
            <person name="Baker S.E."/>
            <person name="Barry K."/>
            <person name="Bills G."/>
            <person name="Bluhm B.H."/>
            <person name="Cannon C."/>
            <person name="Castanera R."/>
            <person name="Culley D.E."/>
            <person name="Daum C."/>
            <person name="Ezra D."/>
            <person name="Gonzalez J.B."/>
            <person name="Henrissat B."/>
            <person name="Kuo A."/>
            <person name="Liang C."/>
            <person name="Lipzen A."/>
            <person name="Lutzoni F."/>
            <person name="Magnuson J."/>
            <person name="Mondo S."/>
            <person name="Nolan M."/>
            <person name="Ohm R."/>
            <person name="Pangilinan J."/>
            <person name="Park H.-J."/>
            <person name="Ramirez L."/>
            <person name="Alfaro M."/>
            <person name="Sun H."/>
            <person name="Tritt A."/>
            <person name="Yoshinaga Y."/>
            <person name="Zwiers L.-H."/>
            <person name="Turgeon B.G."/>
            <person name="Goodwin S.B."/>
            <person name="Spatafora J.W."/>
            <person name="Crous P.W."/>
            <person name="Grigoriev I.V."/>
        </authorList>
    </citation>
    <scope>NUCLEOTIDE SEQUENCE</scope>
    <source>
        <strain evidence="4">IPT5</strain>
    </source>
</reference>
<sequence>MEELDLVIVGAGIYGLTSASTYHRLHPSAKILILDAAPGIGGPWASHRIFPGLRTNNLWSMYEHPDFPMDKERFGVKRGEHVPAKNMLEYIEALAEWSGVRDFVRLNTKVELIEKKGEGWMLHCVRHADSEEPFEIQTKKLIIAVGTTNRPFMPQFPKSPDFTPLVVHSKDFPSHYEQIAKPGTHTIVVGSGKSAWDVAYACAIQQDSTVTILIRPSGNGPNWISPSHVTPFSLWLEKLVFTRFFGLVSPCPWAKTSGIEGWLRSFFHGTWLGRKVTAAFWNILGEDVIALNKLDEHPETKKLRPWRGGFEVGNCLSIHNYPTNFFDLVRNGRIKILFDEVSSLNPGNNINLKTGTTLHANAIVCATGWHISNTIPFHPQTLETELGLPSHQPPTPEEQTLIQNSESTLYERYPYLLTRNKTRIHHPNPNLRYSQQQQPTKQGLQPYRLHRFIVPLSTLHTRTLAFTGALHTLGTFPCAYIQSLWMTAYLDGSMPPPSATYEQLRAEVYRNSQYCVIRGPTGVGATMPDLVFDSLSYFDVLLGDLGVEGRRKGGVTEWVGGYGPGDYGGLVGEWETRQMENCKKLA</sequence>
<accession>A0A6A7B7E9</accession>
<dbReference type="SUPFAM" id="SSF51905">
    <property type="entry name" value="FAD/NAD(P)-binding domain"/>
    <property type="match status" value="2"/>
</dbReference>
<evidence type="ECO:0000313" key="4">
    <source>
        <dbReference type="EMBL" id="KAF2851253.1"/>
    </source>
</evidence>
<name>A0A6A7B7E9_9PLEO</name>
<dbReference type="AlphaFoldDB" id="A0A6A7B7E9"/>
<dbReference type="PANTHER" id="PTHR23023">
    <property type="entry name" value="DIMETHYLANILINE MONOOXYGENASE"/>
    <property type="match status" value="1"/>
</dbReference>
<keyword evidence="1" id="KW-0285">Flavoprotein</keyword>
<dbReference type="Gene3D" id="3.50.50.60">
    <property type="entry name" value="FAD/NAD(P)-binding domain"/>
    <property type="match status" value="2"/>
</dbReference>
<evidence type="ECO:0000256" key="2">
    <source>
        <dbReference type="ARBA" id="ARBA00022827"/>
    </source>
</evidence>